<protein>
    <submittedName>
        <fullName evidence="3">DUF4209 domain-containing protein</fullName>
    </submittedName>
</protein>
<organism evidence="3 4">
    <name type="scientific">Photobacterium damselae subsp. damselae</name>
    <name type="common">Listonella damsela</name>
    <dbReference type="NCBI Taxonomy" id="85581"/>
    <lineage>
        <taxon>Bacteria</taxon>
        <taxon>Pseudomonadati</taxon>
        <taxon>Pseudomonadota</taxon>
        <taxon>Gammaproteobacteria</taxon>
        <taxon>Vibrionales</taxon>
        <taxon>Vibrionaceae</taxon>
        <taxon>Photobacterium</taxon>
    </lineage>
</organism>
<proteinExistence type="predicted"/>
<dbReference type="AlphaFoldDB" id="A0A850QTR8"/>
<dbReference type="InterPro" id="IPR025209">
    <property type="entry name" value="DUF4209"/>
</dbReference>
<dbReference type="Proteomes" id="UP000533429">
    <property type="component" value="Unassembled WGS sequence"/>
</dbReference>
<sequence length="610" mass="69401">MELVNFVIIQDIIENEVDKSLYSLSTEFAREANRKDGSYTEEERNILGLFRNITSMMLTPKSNNEPFQPFIQMADGRRSALPADLSQNELATLAGLLDRINHVALKARVYDLLWICSKPKKIIHAQCAIDFYIKDGIRPDTWRHTGKKEIERAYRLAKQINDIERITKIEKALICSFNNEAEDFVDISFSVAELIEKLNALKEYNLKIAERLETIASFLKSKGNFKDAIRYFELSSRKYKKGSKEDKHVDTLVQAAESYALDAENYFNMGGGAKLIANSLFENAIHAYRKVPAKYRNEYSIDEQISKLRHSLNETGKHTLNEMGLFQTPIEVAEDVAEEVAQRSKEHVSGKNSVYEALVYFSGVCSIDKYDSLMEIEKESMSNSFFSSFFGSIQYASDGRVIAKTPSVGLGDNKESVNDIIFDNMIRTFSRNIQLNVKLVIVPALRQILVEHNFSKNFIFEMCDYSPLIPKSSVNLISHALWLGLEFEFSTAIHIIAPQLEKIVREQLKKAGAHTTHLDKNGIEHENGLSTLLDMPEALEVFGQDHLFELKALFTNSIGPNLRNEVAHGLLTDNAAYSEAPIYAWWMLMRMTIHSIILSSEERSTYDGTY</sequence>
<dbReference type="InterPro" id="IPR055804">
    <property type="entry name" value="DUF7380"/>
</dbReference>
<comment type="caution">
    <text evidence="3">The sequence shown here is derived from an EMBL/GenBank/DDBJ whole genome shotgun (WGS) entry which is preliminary data.</text>
</comment>
<dbReference type="Pfam" id="PF13910">
    <property type="entry name" value="DUF4209"/>
    <property type="match status" value="1"/>
</dbReference>
<feature type="domain" description="DUF4209" evidence="1">
    <location>
        <begin position="500"/>
        <end position="590"/>
    </location>
</feature>
<evidence type="ECO:0000313" key="4">
    <source>
        <dbReference type="Proteomes" id="UP000533429"/>
    </source>
</evidence>
<reference evidence="3 4" key="1">
    <citation type="submission" date="2020-06" db="EMBL/GenBank/DDBJ databases">
        <title>Photobacterium damselae subsp. damselae comparative genomics.</title>
        <authorList>
            <person name="Osorio C.R."/>
        </authorList>
    </citation>
    <scope>NUCLEOTIDE SEQUENCE [LARGE SCALE GENOMIC DNA]</scope>
    <source>
        <strain evidence="3 4">TW250/03</strain>
    </source>
</reference>
<feature type="domain" description="DUF7380" evidence="2">
    <location>
        <begin position="9"/>
        <end position="166"/>
    </location>
</feature>
<dbReference type="Pfam" id="PF24098">
    <property type="entry name" value="DUF7380"/>
    <property type="match status" value="1"/>
</dbReference>
<evidence type="ECO:0000259" key="1">
    <source>
        <dbReference type="Pfam" id="PF13910"/>
    </source>
</evidence>
<gene>
    <name evidence="3" type="ORF">HWA77_06085</name>
</gene>
<accession>A0A850QTR8</accession>
<evidence type="ECO:0000259" key="2">
    <source>
        <dbReference type="Pfam" id="PF24098"/>
    </source>
</evidence>
<name>A0A850QTR8_PHODD</name>
<evidence type="ECO:0000313" key="3">
    <source>
        <dbReference type="EMBL" id="NVO99777.1"/>
    </source>
</evidence>
<dbReference type="EMBL" id="JABXOR010000385">
    <property type="protein sequence ID" value="NVO99777.1"/>
    <property type="molecule type" value="Genomic_DNA"/>
</dbReference>